<dbReference type="GO" id="GO:0005762">
    <property type="term" value="C:mitochondrial large ribosomal subunit"/>
    <property type="evidence" value="ECO:0007669"/>
    <property type="project" value="TreeGrafter"/>
</dbReference>
<evidence type="ECO:0000256" key="3">
    <source>
        <dbReference type="ARBA" id="ARBA00023274"/>
    </source>
</evidence>
<evidence type="ECO:0000256" key="2">
    <source>
        <dbReference type="ARBA" id="ARBA00022980"/>
    </source>
</evidence>
<evidence type="ECO:0008006" key="6">
    <source>
        <dbReference type="Google" id="ProtNLM"/>
    </source>
</evidence>
<dbReference type="SUPFAM" id="SSF54843">
    <property type="entry name" value="Ribosomal protein L22"/>
    <property type="match status" value="1"/>
</dbReference>
<dbReference type="Pfam" id="PF00237">
    <property type="entry name" value="Ribosomal_L22"/>
    <property type="match status" value="1"/>
</dbReference>
<evidence type="ECO:0000256" key="1">
    <source>
        <dbReference type="ARBA" id="ARBA00009451"/>
    </source>
</evidence>
<dbReference type="PANTHER" id="PTHR13501:SF8">
    <property type="entry name" value="LARGE RIBOSOMAL SUBUNIT PROTEIN UL22M"/>
    <property type="match status" value="1"/>
</dbReference>
<reference evidence="5" key="1">
    <citation type="submission" date="2021-01" db="EMBL/GenBank/DDBJ databases">
        <authorList>
            <person name="Corre E."/>
            <person name="Pelletier E."/>
            <person name="Niang G."/>
            <person name="Scheremetjew M."/>
            <person name="Finn R."/>
            <person name="Kale V."/>
            <person name="Holt S."/>
            <person name="Cochrane G."/>
            <person name="Meng A."/>
            <person name="Brown T."/>
            <person name="Cohen L."/>
        </authorList>
    </citation>
    <scope>NUCLEOTIDE SEQUENCE</scope>
    <source>
        <strain evidence="5">GSBS06</strain>
    </source>
</reference>
<organism evidence="5">
    <name type="scientific">Aplanochytrium stocchinoi</name>
    <dbReference type="NCBI Taxonomy" id="215587"/>
    <lineage>
        <taxon>Eukaryota</taxon>
        <taxon>Sar</taxon>
        <taxon>Stramenopiles</taxon>
        <taxon>Bigyra</taxon>
        <taxon>Labyrinthulomycetes</taxon>
        <taxon>Thraustochytrida</taxon>
        <taxon>Thraustochytriidae</taxon>
        <taxon>Aplanochytrium</taxon>
    </lineage>
</organism>
<proteinExistence type="inferred from homology"/>
<accession>A0A7S3PLW7</accession>
<dbReference type="InterPro" id="IPR036394">
    <property type="entry name" value="Ribosomal_uL22_sf"/>
</dbReference>
<comment type="similarity">
    <text evidence="1 4">Belongs to the universal ribosomal protein uL22 family.</text>
</comment>
<dbReference type="InterPro" id="IPR018260">
    <property type="entry name" value="Ribosomal_uL22_CS"/>
</dbReference>
<name>A0A7S3PLW7_9STRA</name>
<gene>
    <name evidence="5" type="ORF">ASTO00021_LOCUS13664</name>
</gene>
<evidence type="ECO:0000256" key="4">
    <source>
        <dbReference type="RuleBase" id="RU004005"/>
    </source>
</evidence>
<dbReference type="GO" id="GO:0003735">
    <property type="term" value="F:structural constituent of ribosome"/>
    <property type="evidence" value="ECO:0007669"/>
    <property type="project" value="InterPro"/>
</dbReference>
<dbReference type="AlphaFoldDB" id="A0A7S3PLW7"/>
<dbReference type="Gene3D" id="3.90.470.10">
    <property type="entry name" value="Ribosomal protein L22/L17"/>
    <property type="match status" value="1"/>
</dbReference>
<dbReference type="GO" id="GO:0006412">
    <property type="term" value="P:translation"/>
    <property type="evidence" value="ECO:0007669"/>
    <property type="project" value="InterPro"/>
</dbReference>
<keyword evidence="3 4" id="KW-0687">Ribonucleoprotein</keyword>
<dbReference type="CDD" id="cd00336">
    <property type="entry name" value="Ribosomal_L22"/>
    <property type="match status" value="1"/>
</dbReference>
<dbReference type="PROSITE" id="PS00464">
    <property type="entry name" value="RIBOSOMAL_L22"/>
    <property type="match status" value="1"/>
</dbReference>
<dbReference type="InterPro" id="IPR047867">
    <property type="entry name" value="Ribosomal_uL22_bac/org-type"/>
</dbReference>
<evidence type="ECO:0000313" key="5">
    <source>
        <dbReference type="EMBL" id="CAE0443603.1"/>
    </source>
</evidence>
<dbReference type="EMBL" id="HBIN01017903">
    <property type="protein sequence ID" value="CAE0443603.1"/>
    <property type="molecule type" value="Transcribed_RNA"/>
</dbReference>
<sequence length="322" mass="37109">MALLVRTRNPFAVSKLLVPGNLGVNPPRRIGLPVNSRMISSALSRNSNLPCENKARMIADSSFNLLPNSLGNQLLLRQKLCGFQSTRGFSHKKEIETEKGEQVNFSMSEELAPIQVAEDNDNEEDWKTTGQFIRLKNGNLVKKRKKNFSKYFLGKKPMSWKEHLKQNYYETPSSIRRAKDHDILFREVKLKKYSIPGSPSKLNLIARMVRRMNAADAMDQLRYAKQRKANDIMMLLHRCIRKAKERFGLDREDLIVAVIEVGKGKYEKRLNFHSRGRAGVRHLKSCHLTIVLRESPTVRLQGKGKFETWVDTSKEYNPKANW</sequence>
<protein>
    <recommendedName>
        <fullName evidence="6">50S ribosomal protein L22, chloroplastic</fullName>
    </recommendedName>
</protein>
<dbReference type="PANTHER" id="PTHR13501">
    <property type="entry name" value="CHLOROPLAST 50S RIBOSOMAL PROTEIN L22-RELATED"/>
    <property type="match status" value="1"/>
</dbReference>
<dbReference type="InterPro" id="IPR001063">
    <property type="entry name" value="Ribosomal_uL22"/>
</dbReference>
<keyword evidence="2 4" id="KW-0689">Ribosomal protein</keyword>